<dbReference type="Proteomes" id="UP000195514">
    <property type="component" value="Chromosome I"/>
</dbReference>
<feature type="domain" description="Glycosyl transferase family 1" evidence="1">
    <location>
        <begin position="214"/>
        <end position="377"/>
    </location>
</feature>
<dbReference type="Pfam" id="PF13579">
    <property type="entry name" value="Glyco_trans_4_4"/>
    <property type="match status" value="1"/>
</dbReference>
<dbReference type="OrthoDB" id="9811902at2"/>
<gene>
    <name evidence="3" type="ORF">CFX1CAM_1113</name>
</gene>
<dbReference type="InterPro" id="IPR001296">
    <property type="entry name" value="Glyco_trans_1"/>
</dbReference>
<evidence type="ECO:0000259" key="1">
    <source>
        <dbReference type="Pfam" id="PF00534"/>
    </source>
</evidence>
<sequence length="400" mass="44430">MKLLLLTLYYPPEIGAPQARLSELATGLKARGFEVQVLTALPSYPKGKIFPDYRGLWKKETISDIPVFRTWVFPTQKTAMLPRLANYFSFVLSSLFFGIWGFKKVDFILTESPPLFLGITGYLLSRLKRAKWIFNISDLWPESAVRLGAVKPGWALTLSEKLEAFIYRKAWLVTGQTKTTINCINARFPEVKLFHLSNGVDTVRFNPKNFRPEIRKSFSPHGDLIFFYGGLHGLAQGLSQILYCAKGAPEGIRFVFIGDGPEKSLLIKLAQELELTNIEFHDAVASKKMPEILASVDVCLIPLKTTLPGAVPSKLYEAMASAKPVILIADGEPAEIVTSAKVGLAVSPGDGQALMNAIKQLSADEKLRTQFGENGRRTAIKLYNRANITEAFAKYIINKA</sequence>
<dbReference type="EMBL" id="LT859958">
    <property type="protein sequence ID" value="SMX54178.1"/>
    <property type="molecule type" value="Genomic_DNA"/>
</dbReference>
<dbReference type="InterPro" id="IPR028098">
    <property type="entry name" value="Glyco_trans_4-like_N"/>
</dbReference>
<dbReference type="Gene3D" id="3.40.50.2000">
    <property type="entry name" value="Glycogen Phosphorylase B"/>
    <property type="match status" value="2"/>
</dbReference>
<dbReference type="RefSeq" id="WP_087862049.1">
    <property type="nucleotide sequence ID" value="NZ_LT859958.1"/>
</dbReference>
<protein>
    <submittedName>
        <fullName evidence="3">Glycosyltransferase, group 1 family protein</fullName>
        <ecNumber evidence="3">2.4.-.-</ecNumber>
    </submittedName>
</protein>
<dbReference type="KEGG" id="abat:CFX1CAM_1113"/>
<dbReference type="CDD" id="cd03794">
    <property type="entry name" value="GT4_WbuB-like"/>
    <property type="match status" value="1"/>
</dbReference>
<accession>A0A1Y6K5L1</accession>
<organism evidence="3 4">
    <name type="scientific">Candidatus Brevifilum fermentans</name>
    <dbReference type="NCBI Taxonomy" id="1986204"/>
    <lineage>
        <taxon>Bacteria</taxon>
        <taxon>Bacillati</taxon>
        <taxon>Chloroflexota</taxon>
        <taxon>Anaerolineae</taxon>
        <taxon>Anaerolineales</taxon>
        <taxon>Anaerolineaceae</taxon>
        <taxon>Candidatus Brevifilum</taxon>
    </lineage>
</organism>
<dbReference type="PANTHER" id="PTHR45947:SF3">
    <property type="entry name" value="SULFOQUINOVOSYL TRANSFERASE SQD2"/>
    <property type="match status" value="1"/>
</dbReference>
<keyword evidence="3" id="KW-0808">Transferase</keyword>
<feature type="domain" description="Glycosyltransferase subfamily 4-like N-terminal" evidence="2">
    <location>
        <begin position="16"/>
        <end position="178"/>
    </location>
</feature>
<dbReference type="GO" id="GO:0016758">
    <property type="term" value="F:hexosyltransferase activity"/>
    <property type="evidence" value="ECO:0007669"/>
    <property type="project" value="TreeGrafter"/>
</dbReference>
<dbReference type="Pfam" id="PF00534">
    <property type="entry name" value="Glycos_transf_1"/>
    <property type="match status" value="1"/>
</dbReference>
<keyword evidence="3" id="KW-0328">Glycosyltransferase</keyword>
<dbReference type="InterPro" id="IPR050194">
    <property type="entry name" value="Glycosyltransferase_grp1"/>
</dbReference>
<dbReference type="PANTHER" id="PTHR45947">
    <property type="entry name" value="SULFOQUINOVOSYL TRANSFERASE SQD2"/>
    <property type="match status" value="1"/>
</dbReference>
<name>A0A1Y6K5L1_9CHLR</name>
<dbReference type="EC" id="2.4.-.-" evidence="3"/>
<dbReference type="SUPFAM" id="SSF53756">
    <property type="entry name" value="UDP-Glycosyltransferase/glycogen phosphorylase"/>
    <property type="match status" value="1"/>
</dbReference>
<keyword evidence="4" id="KW-1185">Reference proteome</keyword>
<evidence type="ECO:0000259" key="2">
    <source>
        <dbReference type="Pfam" id="PF13579"/>
    </source>
</evidence>
<proteinExistence type="predicted"/>
<reference evidence="4" key="1">
    <citation type="submission" date="2017-05" db="EMBL/GenBank/DDBJ databases">
        <authorList>
            <person name="Kirkegaard R."/>
            <person name="Mcilroy J S."/>
        </authorList>
    </citation>
    <scope>NUCLEOTIDE SEQUENCE [LARGE SCALE GENOMIC DNA]</scope>
</reference>
<evidence type="ECO:0000313" key="3">
    <source>
        <dbReference type="EMBL" id="SMX54178.1"/>
    </source>
</evidence>
<evidence type="ECO:0000313" key="4">
    <source>
        <dbReference type="Proteomes" id="UP000195514"/>
    </source>
</evidence>
<dbReference type="AlphaFoldDB" id="A0A1Y6K5L1"/>